<comment type="caution">
    <text evidence="1">The sequence shown here is derived from an EMBL/GenBank/DDBJ whole genome shotgun (WGS) entry which is preliminary data.</text>
</comment>
<keyword evidence="2" id="KW-1185">Reference proteome</keyword>
<organism evidence="1 2">
    <name type="scientific">Extibacter muris</name>
    <dbReference type="NCBI Taxonomy" id="1796622"/>
    <lineage>
        <taxon>Bacteria</taxon>
        <taxon>Bacillati</taxon>
        <taxon>Bacillota</taxon>
        <taxon>Clostridia</taxon>
        <taxon>Lachnospirales</taxon>
        <taxon>Lachnospiraceae</taxon>
        <taxon>Extibacter</taxon>
    </lineage>
</organism>
<name>A0A4R4FC27_9FIRM</name>
<evidence type="ECO:0000313" key="1">
    <source>
        <dbReference type="EMBL" id="TDA20821.1"/>
    </source>
</evidence>
<sequence>MQQREEERNYVPAAGAAAYFYDAHQEAKLIEAIDEEQLIERIMASGHVNPYGRRIVRIEGLEEWKASCRITCVLSREDGSTFKRKVTVPGTYDNYTELIYSFRRLYI</sequence>
<dbReference type="AlphaFoldDB" id="A0A4R4FC27"/>
<proteinExistence type="predicted"/>
<dbReference type="Proteomes" id="UP000295710">
    <property type="component" value="Unassembled WGS sequence"/>
</dbReference>
<protein>
    <submittedName>
        <fullName evidence="1">Uncharacterized protein</fullName>
    </submittedName>
</protein>
<evidence type="ECO:0000313" key="2">
    <source>
        <dbReference type="Proteomes" id="UP000295710"/>
    </source>
</evidence>
<accession>A0A4R4FC27</accession>
<reference evidence="1 2" key="1">
    <citation type="journal article" date="2016" name="Nat. Microbiol.">
        <title>The Mouse Intestinal Bacterial Collection (miBC) provides host-specific insight into cultured diversity and functional potential of the gut microbiota.</title>
        <authorList>
            <person name="Lagkouvardos I."/>
            <person name="Pukall R."/>
            <person name="Abt B."/>
            <person name="Foesel B.U."/>
            <person name="Meier-Kolthoff J.P."/>
            <person name="Kumar N."/>
            <person name="Bresciani A."/>
            <person name="Martinez I."/>
            <person name="Just S."/>
            <person name="Ziegler C."/>
            <person name="Brugiroux S."/>
            <person name="Garzetti D."/>
            <person name="Wenning M."/>
            <person name="Bui T.P."/>
            <person name="Wang J."/>
            <person name="Hugenholtz F."/>
            <person name="Plugge C.M."/>
            <person name="Peterson D.A."/>
            <person name="Hornef M.W."/>
            <person name="Baines J.F."/>
            <person name="Smidt H."/>
            <person name="Walter J."/>
            <person name="Kristiansen K."/>
            <person name="Nielsen H.B."/>
            <person name="Haller D."/>
            <person name="Overmann J."/>
            <person name="Stecher B."/>
            <person name="Clavel T."/>
        </authorList>
    </citation>
    <scope>NUCLEOTIDE SEQUENCE [LARGE SCALE GENOMIC DNA]</scope>
    <source>
        <strain evidence="1 2">DSM 28560</strain>
    </source>
</reference>
<dbReference type="EMBL" id="SMMX01000015">
    <property type="protein sequence ID" value="TDA20821.1"/>
    <property type="molecule type" value="Genomic_DNA"/>
</dbReference>
<gene>
    <name evidence="1" type="ORF">E1963_15325</name>
</gene>
<dbReference type="RefSeq" id="WP_132279786.1">
    <property type="nucleotide sequence ID" value="NZ_JAOBST010000015.1"/>
</dbReference>